<dbReference type="Proteomes" id="UP000034160">
    <property type="component" value="Unassembled WGS sequence"/>
</dbReference>
<keyword evidence="1" id="KW-0812">Transmembrane</keyword>
<dbReference type="AlphaFoldDB" id="A0A0G0Y8D5"/>
<feature type="transmembrane region" description="Helical" evidence="1">
    <location>
        <begin position="57"/>
        <end position="78"/>
    </location>
</feature>
<organism evidence="2 3">
    <name type="scientific">Candidatus Amesbacteria bacterium GW2011_GWA2_42_12</name>
    <dbReference type="NCBI Taxonomy" id="1618356"/>
    <lineage>
        <taxon>Bacteria</taxon>
        <taxon>Candidatus Amesiibacteriota</taxon>
    </lineage>
</organism>
<reference evidence="2 3" key="1">
    <citation type="journal article" date="2015" name="Nature">
        <title>rRNA introns, odd ribosomes, and small enigmatic genomes across a large radiation of phyla.</title>
        <authorList>
            <person name="Brown C.T."/>
            <person name="Hug L.A."/>
            <person name="Thomas B.C."/>
            <person name="Sharon I."/>
            <person name="Castelle C.J."/>
            <person name="Singh A."/>
            <person name="Wilkins M.J."/>
            <person name="Williams K.H."/>
            <person name="Banfield J.F."/>
        </authorList>
    </citation>
    <scope>NUCLEOTIDE SEQUENCE [LARGE SCALE GENOMIC DNA]</scope>
</reference>
<gene>
    <name evidence="2" type="ORF">UU93_C0003G0020</name>
</gene>
<evidence type="ECO:0000313" key="3">
    <source>
        <dbReference type="Proteomes" id="UP000034160"/>
    </source>
</evidence>
<keyword evidence="1" id="KW-0472">Membrane</keyword>
<proteinExistence type="predicted"/>
<keyword evidence="1" id="KW-1133">Transmembrane helix</keyword>
<name>A0A0G0Y8D5_9BACT</name>
<sequence>MLIMNWEQMKNSPATRGFMTIAEVAFYVGGLLSTITFKPAFMSHAQNPGENKLNNVAYLQVCRLVLSTGLIVFSGMNLGEWSGQLNPQNVAFTLGDAFLAAGVIDMAGLGLQAIGEDKVK</sequence>
<dbReference type="STRING" id="1618356.UU93_C0003G0020"/>
<feature type="transmembrane region" description="Helical" evidence="1">
    <location>
        <begin position="90"/>
        <end position="114"/>
    </location>
</feature>
<feature type="transmembrane region" description="Helical" evidence="1">
    <location>
        <begin position="20"/>
        <end position="37"/>
    </location>
</feature>
<evidence type="ECO:0000313" key="2">
    <source>
        <dbReference type="EMBL" id="KKS33012.1"/>
    </source>
</evidence>
<accession>A0A0G0Y8D5</accession>
<protein>
    <submittedName>
        <fullName evidence="2">Uncharacterized protein</fullName>
    </submittedName>
</protein>
<evidence type="ECO:0000256" key="1">
    <source>
        <dbReference type="SAM" id="Phobius"/>
    </source>
</evidence>
<dbReference type="EMBL" id="LCCN01000003">
    <property type="protein sequence ID" value="KKS33012.1"/>
    <property type="molecule type" value="Genomic_DNA"/>
</dbReference>
<comment type="caution">
    <text evidence="2">The sequence shown here is derived from an EMBL/GenBank/DDBJ whole genome shotgun (WGS) entry which is preliminary data.</text>
</comment>